<accession>A0A943I6C8</accession>
<dbReference type="EMBL" id="JAGZCC010000030">
    <property type="protein sequence ID" value="MBS5588385.1"/>
    <property type="molecule type" value="Genomic_DNA"/>
</dbReference>
<name>A0A943I6C8_9FIRM</name>
<comment type="caution">
    <text evidence="2">The sequence shown here is derived from an EMBL/GenBank/DDBJ whole genome shotgun (WGS) entry which is preliminary data.</text>
</comment>
<dbReference type="RefSeq" id="WP_303887085.1">
    <property type="nucleotide sequence ID" value="NZ_JAGZCC010000030.1"/>
</dbReference>
<organism evidence="2 3">
    <name type="scientific">Thomasclavelia spiroformis</name>
    <dbReference type="NCBI Taxonomy" id="29348"/>
    <lineage>
        <taxon>Bacteria</taxon>
        <taxon>Bacillati</taxon>
        <taxon>Bacillota</taxon>
        <taxon>Erysipelotrichia</taxon>
        <taxon>Erysipelotrichales</taxon>
        <taxon>Coprobacillaceae</taxon>
        <taxon>Thomasclavelia</taxon>
    </lineage>
</organism>
<protein>
    <submittedName>
        <fullName evidence="2">Uncharacterized protein</fullName>
    </submittedName>
</protein>
<keyword evidence="1" id="KW-0812">Transmembrane</keyword>
<dbReference type="Proteomes" id="UP000751224">
    <property type="component" value="Unassembled WGS sequence"/>
</dbReference>
<dbReference type="AlphaFoldDB" id="A0A943I6C8"/>
<gene>
    <name evidence="2" type="ORF">KHX14_06145</name>
</gene>
<feature type="transmembrane region" description="Helical" evidence="1">
    <location>
        <begin position="88"/>
        <end position="107"/>
    </location>
</feature>
<feature type="transmembrane region" description="Helical" evidence="1">
    <location>
        <begin position="44"/>
        <end position="67"/>
    </location>
</feature>
<reference evidence="2" key="1">
    <citation type="submission" date="2021-02" db="EMBL/GenBank/DDBJ databases">
        <title>Infant gut strain persistence is associated with maternal origin, phylogeny, and functional potential including surface adhesion and iron acquisition.</title>
        <authorList>
            <person name="Lou Y.C."/>
        </authorList>
    </citation>
    <scope>NUCLEOTIDE SEQUENCE</scope>
    <source>
        <strain evidence="2">L3_108_000G1_dasL3_108_000G1_metabat.metabat.11</strain>
    </source>
</reference>
<feature type="transmembrane region" description="Helical" evidence="1">
    <location>
        <begin position="12"/>
        <end position="32"/>
    </location>
</feature>
<keyword evidence="1" id="KW-0472">Membrane</keyword>
<keyword evidence="1" id="KW-1133">Transmembrane helix</keyword>
<proteinExistence type="predicted"/>
<evidence type="ECO:0000313" key="2">
    <source>
        <dbReference type="EMBL" id="MBS5588385.1"/>
    </source>
</evidence>
<sequence length="194" mass="22936">MIRKIIMYISAFLPMFLIMWIKEILIGIQNIIENPETYSLKSIYLNPFLILQLIFIIFVSGCVFWLMKRNKKTGIYTVALIKVKNRSAEYYLAYYSLFILALIEFSLSNLVDLVVLVCLLFVLGIVYIKNDLFFMNPTINIFQSYIYEIEYEINHSIVSKLVISPVKLSEGDFIDIDISEFEFTFLRRKHEKYN</sequence>
<feature type="transmembrane region" description="Helical" evidence="1">
    <location>
        <begin position="113"/>
        <end position="130"/>
    </location>
</feature>
<evidence type="ECO:0000256" key="1">
    <source>
        <dbReference type="SAM" id="Phobius"/>
    </source>
</evidence>
<evidence type="ECO:0000313" key="3">
    <source>
        <dbReference type="Proteomes" id="UP000751224"/>
    </source>
</evidence>